<evidence type="ECO:0000313" key="2">
    <source>
        <dbReference type="Proteomes" id="UP000251993"/>
    </source>
</evidence>
<dbReference type="AlphaFoldDB" id="A0A344TGN3"/>
<dbReference type="KEGG" id="run:DR864_08670"/>
<proteinExistence type="predicted"/>
<accession>A0A344TGN3</accession>
<protein>
    <recommendedName>
        <fullName evidence="3">Addiction module component</fullName>
    </recommendedName>
</protein>
<dbReference type="RefSeq" id="WP_114066589.1">
    <property type="nucleotide sequence ID" value="NZ_CP030850.1"/>
</dbReference>
<evidence type="ECO:0008006" key="3">
    <source>
        <dbReference type="Google" id="ProtNLM"/>
    </source>
</evidence>
<name>A0A344TGN3_9BACT</name>
<keyword evidence="2" id="KW-1185">Reference proteome</keyword>
<evidence type="ECO:0000313" key="1">
    <source>
        <dbReference type="EMBL" id="AXE17804.1"/>
    </source>
</evidence>
<gene>
    <name evidence="1" type="ORF">DR864_08670</name>
</gene>
<dbReference type="Proteomes" id="UP000251993">
    <property type="component" value="Chromosome"/>
</dbReference>
<dbReference type="OrthoDB" id="826875at2"/>
<organism evidence="1 2">
    <name type="scientific">Runella rosea</name>
    <dbReference type="NCBI Taxonomy" id="2259595"/>
    <lineage>
        <taxon>Bacteria</taxon>
        <taxon>Pseudomonadati</taxon>
        <taxon>Bacteroidota</taxon>
        <taxon>Cytophagia</taxon>
        <taxon>Cytophagales</taxon>
        <taxon>Spirosomataceae</taxon>
        <taxon>Runella</taxon>
    </lineage>
</organism>
<sequence>MGAILVKPANEEEYQLITQLLKKMRVKTENFSEDDIEDISAYDKAIRRIAKGEDTFLPADSVFEQIEAKRKKSS</sequence>
<dbReference type="EMBL" id="CP030850">
    <property type="protein sequence ID" value="AXE17804.1"/>
    <property type="molecule type" value="Genomic_DNA"/>
</dbReference>
<reference evidence="1 2" key="1">
    <citation type="submission" date="2018-07" db="EMBL/GenBank/DDBJ databases">
        <title>Genome sequencing of Runella.</title>
        <authorList>
            <person name="Baek M.-G."/>
            <person name="Yi H."/>
        </authorList>
    </citation>
    <scope>NUCLEOTIDE SEQUENCE [LARGE SCALE GENOMIC DNA]</scope>
    <source>
        <strain evidence="1 2">HYN0085</strain>
    </source>
</reference>